<dbReference type="InterPro" id="IPR040922">
    <property type="entry name" value="Ribosomal_mL59_dom"/>
</dbReference>
<reference evidence="2" key="1">
    <citation type="submission" date="2021-01" db="EMBL/GenBank/DDBJ databases">
        <authorList>
            <person name="Corre E."/>
            <person name="Pelletier E."/>
            <person name="Niang G."/>
            <person name="Scheremetjew M."/>
            <person name="Finn R."/>
            <person name="Kale V."/>
            <person name="Holt S."/>
            <person name="Cochrane G."/>
            <person name="Meng A."/>
            <person name="Brown T."/>
            <person name="Cohen L."/>
        </authorList>
    </citation>
    <scope>NUCLEOTIDE SEQUENCE</scope>
    <source>
        <strain evidence="2">CCAP1064/1</strain>
    </source>
</reference>
<dbReference type="AlphaFoldDB" id="A0A7S0C9I4"/>
<evidence type="ECO:0000259" key="1">
    <source>
        <dbReference type="Pfam" id="PF18126"/>
    </source>
</evidence>
<gene>
    <name evidence="2" type="ORF">PINE0816_LOCUS12454</name>
</gene>
<evidence type="ECO:0000313" key="2">
    <source>
        <dbReference type="EMBL" id="CAD8416319.1"/>
    </source>
</evidence>
<feature type="domain" description="Large ribosomal subunit protein mL59" evidence="1">
    <location>
        <begin position="43"/>
        <end position="78"/>
    </location>
</feature>
<organism evidence="2">
    <name type="scientific">Proboscia inermis</name>
    <dbReference type="NCBI Taxonomy" id="420281"/>
    <lineage>
        <taxon>Eukaryota</taxon>
        <taxon>Sar</taxon>
        <taxon>Stramenopiles</taxon>
        <taxon>Ochrophyta</taxon>
        <taxon>Bacillariophyta</taxon>
        <taxon>Coscinodiscophyceae</taxon>
        <taxon>Rhizosoleniophycidae</taxon>
        <taxon>Rhizosoleniales</taxon>
        <taxon>Rhizosoleniaceae</taxon>
        <taxon>Proboscia</taxon>
    </lineage>
</organism>
<proteinExistence type="predicted"/>
<name>A0A7S0C9I4_9STRA</name>
<dbReference type="Pfam" id="PF18126">
    <property type="entry name" value="Mitoc_mL59"/>
    <property type="match status" value="1"/>
</dbReference>
<accession>A0A7S0C9I4</accession>
<dbReference type="EMBL" id="HBEL01027026">
    <property type="protein sequence ID" value="CAD8416319.1"/>
    <property type="molecule type" value="Transcribed_RNA"/>
</dbReference>
<sequence>MVNPRKANAIRKEAMADGTYGTFDVTTGIGWDAAWDRPQKLPSVRPFKGHKRERTREARAQRIEGLMEDMDDKIQDYRDAFVASKPETEGFENMIKNKQAGKK</sequence>
<protein>
    <recommendedName>
        <fullName evidence="1">Large ribosomal subunit protein mL59 domain-containing protein</fullName>
    </recommendedName>
</protein>